<dbReference type="PIRSF" id="PIRSF001589">
    <property type="entry name" value="Asn_synthetase_glu-h"/>
    <property type="match status" value="1"/>
</dbReference>
<dbReference type="EMBL" id="LR798197">
    <property type="protein sequence ID" value="CAB5150992.1"/>
    <property type="molecule type" value="Genomic_DNA"/>
</dbReference>
<organism evidence="8">
    <name type="scientific">uncultured Caudovirales phage</name>
    <dbReference type="NCBI Taxonomy" id="2100421"/>
    <lineage>
        <taxon>Viruses</taxon>
        <taxon>Duplodnaviria</taxon>
        <taxon>Heunggongvirae</taxon>
        <taxon>Uroviricota</taxon>
        <taxon>Caudoviricetes</taxon>
        <taxon>Peduoviridae</taxon>
        <taxon>Maltschvirus</taxon>
        <taxon>Maltschvirus maltsch</taxon>
    </lineage>
</organism>
<gene>
    <name evidence="8" type="ORF">UFOVP148_18</name>
</gene>
<evidence type="ECO:0000259" key="7">
    <source>
        <dbReference type="PROSITE" id="PS51278"/>
    </source>
</evidence>
<dbReference type="InterPro" id="IPR006426">
    <property type="entry name" value="Asn_synth_AEB"/>
</dbReference>
<dbReference type="PANTHER" id="PTHR43284">
    <property type="entry name" value="ASPARAGINE SYNTHETASE (GLUTAMINE-HYDROLYZING)"/>
    <property type="match status" value="1"/>
</dbReference>
<keyword evidence="4" id="KW-0315">Glutamine amidotransferase</keyword>
<evidence type="ECO:0000256" key="6">
    <source>
        <dbReference type="PIRSR" id="PIRSR001589-3"/>
    </source>
</evidence>
<reference evidence="8" key="1">
    <citation type="submission" date="2020-05" db="EMBL/GenBank/DDBJ databases">
        <authorList>
            <person name="Chiriac C."/>
            <person name="Salcher M."/>
            <person name="Ghai R."/>
            <person name="Kavagutti S V."/>
        </authorList>
    </citation>
    <scope>NUCLEOTIDE SEQUENCE</scope>
</reference>
<feature type="binding site" evidence="5">
    <location>
        <position position="87"/>
    </location>
    <ligand>
        <name>L-glutamine</name>
        <dbReference type="ChEBI" id="CHEBI:58359"/>
    </ligand>
</feature>
<dbReference type="SUPFAM" id="SSF52402">
    <property type="entry name" value="Adenine nucleotide alpha hydrolases-like"/>
    <property type="match status" value="1"/>
</dbReference>
<dbReference type="Gene3D" id="3.40.50.620">
    <property type="entry name" value="HUPs"/>
    <property type="match status" value="1"/>
</dbReference>
<evidence type="ECO:0000256" key="4">
    <source>
        <dbReference type="PIRSR" id="PIRSR001589-1"/>
    </source>
</evidence>
<dbReference type="GO" id="GO:0005524">
    <property type="term" value="F:ATP binding"/>
    <property type="evidence" value="ECO:0007669"/>
    <property type="project" value="UniProtKB-KW"/>
</dbReference>
<feature type="site" description="Important for beta-aspartyl-AMP intermediate formation" evidence="6">
    <location>
        <position position="318"/>
    </location>
</feature>
<dbReference type="InterPro" id="IPR014729">
    <property type="entry name" value="Rossmann-like_a/b/a_fold"/>
</dbReference>
<keyword evidence="4" id="KW-0061">Asparagine biosynthesis</keyword>
<dbReference type="InterPro" id="IPR001962">
    <property type="entry name" value="Asn_synthase"/>
</dbReference>
<comment type="similarity">
    <text evidence="1">Belongs to the asparagine synthetase family.</text>
</comment>
<dbReference type="Pfam" id="PF13522">
    <property type="entry name" value="GATase_6"/>
    <property type="match status" value="1"/>
</dbReference>
<keyword evidence="2 5" id="KW-0547">Nucleotide-binding</keyword>
<dbReference type="Gene3D" id="3.60.20.10">
    <property type="entry name" value="Glutamine Phosphoribosylpyrophosphate, subunit 1, domain 1"/>
    <property type="match status" value="1"/>
</dbReference>
<sequence length="435" mass="49067">MCGFTAIVAQSDADGLNNLASLKSMEYRGLPGHASYFRRGNINIAHTRLPIVDLTTAGDQPAEFGDHIGFLVGEIFNFKEFSDANTDTKAALEVFVKKGVSGFHKFDGFWSFVTIHEDKLFACTDYLSQKPIYYRTDMKAIASEPVALLDYGPAGFDEIFFSNIKKWGYDPTGRTPWAQIKQLPAGHVWFDGVIFPYWEWARIEILNVKDAIVEATKNRLLGEQPIACLLSGGLDSSIVFSLCRQLGAQISSYHIENEEADFARMVDPDTKCLPLEGLAYSEAIRYHQSPVDLGSVHPQAILAQAVKKEGYHVCLTGDGADELFSGYSRSDKYDSQRSDTFVELPYYHLPRLDRLMMRYTIELRTPFLAPKVVKAALGIPHYQRKNKAPLKQAFADILPKEILYREKQALKTLRIKHGGIKLIEDNIKTFKEIYQ</sequence>
<dbReference type="GO" id="GO:0004066">
    <property type="term" value="F:asparagine synthase (glutamine-hydrolyzing) activity"/>
    <property type="evidence" value="ECO:0007669"/>
    <property type="project" value="InterPro"/>
</dbReference>
<evidence type="ECO:0000256" key="5">
    <source>
        <dbReference type="PIRSR" id="PIRSR001589-2"/>
    </source>
</evidence>
<dbReference type="SUPFAM" id="SSF56235">
    <property type="entry name" value="N-terminal nucleophile aminohydrolases (Ntn hydrolases)"/>
    <property type="match status" value="1"/>
</dbReference>
<feature type="active site" description="For GATase activity" evidence="4">
    <location>
        <position position="2"/>
    </location>
</feature>
<dbReference type="CDD" id="cd01991">
    <property type="entry name" value="Asn_synthase_B_C"/>
    <property type="match status" value="1"/>
</dbReference>
<evidence type="ECO:0000313" key="8">
    <source>
        <dbReference type="EMBL" id="CAB5150992.1"/>
    </source>
</evidence>
<evidence type="ECO:0000256" key="3">
    <source>
        <dbReference type="ARBA" id="ARBA00022840"/>
    </source>
</evidence>
<protein>
    <submittedName>
        <fullName evidence="8">AsnB Asparagine synthase (Glutamine-hydrolyzing)</fullName>
    </submittedName>
</protein>
<dbReference type="PANTHER" id="PTHR43284:SF1">
    <property type="entry name" value="ASPARAGINE SYNTHETASE"/>
    <property type="match status" value="1"/>
</dbReference>
<evidence type="ECO:0000256" key="1">
    <source>
        <dbReference type="ARBA" id="ARBA00005752"/>
    </source>
</evidence>
<name>A0A6J7W659_9CAUD</name>
<dbReference type="InterPro" id="IPR029055">
    <property type="entry name" value="Ntn_hydrolases_N"/>
</dbReference>
<feature type="domain" description="Glutamine amidotransferase type-2" evidence="7">
    <location>
        <begin position="2"/>
        <end position="194"/>
    </location>
</feature>
<dbReference type="GO" id="GO:0006529">
    <property type="term" value="P:asparagine biosynthetic process"/>
    <property type="evidence" value="ECO:0007669"/>
    <property type="project" value="UniProtKB-KW"/>
</dbReference>
<keyword evidence="4" id="KW-0028">Amino-acid biosynthesis</keyword>
<dbReference type="InterPro" id="IPR017932">
    <property type="entry name" value="GATase_2_dom"/>
</dbReference>
<dbReference type="InterPro" id="IPR051786">
    <property type="entry name" value="ASN_synthetase/amidase"/>
</dbReference>
<dbReference type="PROSITE" id="PS51278">
    <property type="entry name" value="GATASE_TYPE_2"/>
    <property type="match status" value="1"/>
</dbReference>
<accession>A0A6J7W659</accession>
<feature type="binding site" evidence="5">
    <location>
        <position position="229"/>
    </location>
    <ligand>
        <name>ATP</name>
        <dbReference type="ChEBI" id="CHEBI:30616"/>
    </ligand>
</feature>
<evidence type="ECO:0000256" key="2">
    <source>
        <dbReference type="ARBA" id="ARBA00022741"/>
    </source>
</evidence>
<dbReference type="Pfam" id="PF00733">
    <property type="entry name" value="Asn_synthase"/>
    <property type="match status" value="2"/>
</dbReference>
<keyword evidence="3 5" id="KW-0067">ATP-binding</keyword>
<feature type="binding site" evidence="5">
    <location>
        <position position="255"/>
    </location>
    <ligand>
        <name>ATP</name>
        <dbReference type="ChEBI" id="CHEBI:30616"/>
    </ligand>
</feature>
<proteinExistence type="inferred from homology"/>